<evidence type="ECO:0000313" key="2">
    <source>
        <dbReference type="EMBL" id="PRX56675.1"/>
    </source>
</evidence>
<evidence type="ECO:0000259" key="1">
    <source>
        <dbReference type="Pfam" id="PF13274"/>
    </source>
</evidence>
<dbReference type="Proteomes" id="UP000237640">
    <property type="component" value="Unassembled WGS sequence"/>
</dbReference>
<dbReference type="Pfam" id="PF13274">
    <property type="entry name" value="SocA_Panacea"/>
    <property type="match status" value="1"/>
</dbReference>
<dbReference type="OrthoDB" id="9799173at2"/>
<dbReference type="EMBL" id="PVYX01000001">
    <property type="protein sequence ID" value="PRX56675.1"/>
    <property type="molecule type" value="Genomic_DNA"/>
</dbReference>
<accession>A0A2T0MGI8</accession>
<proteinExistence type="predicted"/>
<dbReference type="RefSeq" id="WP_106143626.1">
    <property type="nucleotide sequence ID" value="NZ_PVYX01000001.1"/>
</dbReference>
<dbReference type="AlphaFoldDB" id="A0A2T0MGI8"/>
<gene>
    <name evidence="2" type="ORF">CLV81_0672</name>
</gene>
<sequence length="165" mass="19175">MKTIPIDKLVDVIILYCNSNGLTITPLKLQKILYYIQAWHIARFEKHTLFDELPEAWVNGPVYRSVYNTFSEKFYRNTPLKINVQGDVPEELETQMNELDLDQLQTEHINTTIKFYSPQSEGNLVLKTHADAPWNIARDGLDAFERSSNEISIDSMFDYYNPLLA</sequence>
<protein>
    <submittedName>
        <fullName evidence="2">Putative phage-associated protein</fullName>
    </submittedName>
</protein>
<evidence type="ECO:0000313" key="3">
    <source>
        <dbReference type="Proteomes" id="UP000237640"/>
    </source>
</evidence>
<organism evidence="2 3">
    <name type="scientific">Flagellimonas meridianipacifica</name>
    <dbReference type="NCBI Taxonomy" id="1080225"/>
    <lineage>
        <taxon>Bacteria</taxon>
        <taxon>Pseudomonadati</taxon>
        <taxon>Bacteroidota</taxon>
        <taxon>Flavobacteriia</taxon>
        <taxon>Flavobacteriales</taxon>
        <taxon>Flavobacteriaceae</taxon>
        <taxon>Flagellimonas</taxon>
    </lineage>
</organism>
<feature type="domain" description="Antitoxin SocA-like Panacea" evidence="1">
    <location>
        <begin position="29"/>
        <end position="134"/>
    </location>
</feature>
<keyword evidence="3" id="KW-1185">Reference proteome</keyword>
<dbReference type="InterPro" id="IPR025272">
    <property type="entry name" value="SocA_Panacea"/>
</dbReference>
<name>A0A2T0MGI8_9FLAO</name>
<reference evidence="2 3" key="1">
    <citation type="submission" date="2018-03" db="EMBL/GenBank/DDBJ databases">
        <title>Genomic Encyclopedia of Archaeal and Bacterial Type Strains, Phase II (KMG-II): from individual species to whole genera.</title>
        <authorList>
            <person name="Goeker M."/>
        </authorList>
    </citation>
    <scope>NUCLEOTIDE SEQUENCE [LARGE SCALE GENOMIC DNA]</scope>
    <source>
        <strain evidence="2 3">DSM 25027</strain>
    </source>
</reference>
<comment type="caution">
    <text evidence="2">The sequence shown here is derived from an EMBL/GenBank/DDBJ whole genome shotgun (WGS) entry which is preliminary data.</text>
</comment>